<feature type="domain" description="GPI inositol-deacylase winged helix" evidence="3">
    <location>
        <begin position="289"/>
        <end position="365"/>
    </location>
</feature>
<keyword evidence="2" id="KW-0040">ANK repeat</keyword>
<evidence type="ECO:0000313" key="5">
    <source>
        <dbReference type="EMBL" id="PWW75705.1"/>
    </source>
</evidence>
<reference evidence="5 6" key="1">
    <citation type="submission" date="2018-03" db="EMBL/GenBank/DDBJ databases">
        <title>Genomes of Pezizomycetes fungi and the evolution of truffles.</title>
        <authorList>
            <person name="Murat C."/>
            <person name="Payen T."/>
            <person name="Noel B."/>
            <person name="Kuo A."/>
            <person name="Martin F.M."/>
        </authorList>
    </citation>
    <scope>NUCLEOTIDE SEQUENCE [LARGE SCALE GENOMIC DNA]</scope>
    <source>
        <strain evidence="5">091103-1</strain>
    </source>
</reference>
<dbReference type="InterPro" id="IPR036770">
    <property type="entry name" value="Ankyrin_rpt-contain_sf"/>
</dbReference>
<dbReference type="Gene3D" id="3.40.50.300">
    <property type="entry name" value="P-loop containing nucleotide triphosphate hydrolases"/>
    <property type="match status" value="1"/>
</dbReference>
<dbReference type="Pfam" id="PF24883">
    <property type="entry name" value="NPHP3_N"/>
    <property type="match status" value="1"/>
</dbReference>
<sequence length="564" mass="64983">MPEYYSSYILYTSAYEEHWSRVQEPVEGTCAWVTKHPSYNDWLEKKTSGLLWLSGDPGCGKSVIASFLVTHLKTPKDARVCYFFFKDDNEEQRSARFALCAILHQLFVQRESLWVYAEEVFRVKGKRFTEEVDTLWNILVKAVSEGRCGDVVCVVDAWDECDEVTIAPLIRHVTRLPESRTSDMPLKFLVTSRPYHRIERELGSRATTIRLRGEDEISAVMADVTRVIDNGIEELERFWINTGGLGYLRDLLYEVGSREVLTNIASTAPASLDGLYTKILSKSTDSNRVRRVPNIVVAAARPLTLAEMNIALTIRRDHKSMRELSGNLHPVFERTVKNLCGLFVRIIDSKVYLVHQTAREFLIKGSSLDQGNWRHSLCYEDSNYLLADICISYLSLDDFENDPFVMVPNGNRKGEELAGYKEKYALLDYVASHWAGHFRDSADRQRELFEFTRGICKVTSKEFLTWLWVYWSNSHVHYTFPYDFTHLMIALWLGQRTVVQRLLGEGEDVNARSKAYGTALNVAAFNKYEDITRILMERDGNAYLCGREYNILQMVCEFSVIREN</sequence>
<feature type="repeat" description="ANK" evidence="2">
    <location>
        <begin position="482"/>
        <end position="514"/>
    </location>
</feature>
<gene>
    <name evidence="5" type="ORF">C7212DRAFT_357813</name>
</gene>
<dbReference type="OrthoDB" id="20872at2759"/>
<organism evidence="5 6">
    <name type="scientific">Tuber magnatum</name>
    <name type="common">white Piedmont truffle</name>
    <dbReference type="NCBI Taxonomy" id="42249"/>
    <lineage>
        <taxon>Eukaryota</taxon>
        <taxon>Fungi</taxon>
        <taxon>Dikarya</taxon>
        <taxon>Ascomycota</taxon>
        <taxon>Pezizomycotina</taxon>
        <taxon>Pezizomycetes</taxon>
        <taxon>Pezizales</taxon>
        <taxon>Tuberaceae</taxon>
        <taxon>Tuber</taxon>
    </lineage>
</organism>
<dbReference type="PANTHER" id="PTHR10039">
    <property type="entry name" value="AMELOGENIN"/>
    <property type="match status" value="1"/>
</dbReference>
<dbReference type="InterPro" id="IPR056884">
    <property type="entry name" value="NPHP3-like_N"/>
</dbReference>
<comment type="caution">
    <text evidence="5">The sequence shown here is derived from an EMBL/GenBank/DDBJ whole genome shotgun (WGS) entry which is preliminary data.</text>
</comment>
<dbReference type="InterPro" id="IPR054471">
    <property type="entry name" value="GPIID_WHD"/>
</dbReference>
<evidence type="ECO:0000259" key="3">
    <source>
        <dbReference type="Pfam" id="PF22939"/>
    </source>
</evidence>
<dbReference type="Proteomes" id="UP000246991">
    <property type="component" value="Unassembled WGS sequence"/>
</dbReference>
<dbReference type="AlphaFoldDB" id="A0A317SMR2"/>
<dbReference type="PANTHER" id="PTHR10039:SF14">
    <property type="entry name" value="NACHT DOMAIN-CONTAINING PROTEIN"/>
    <property type="match status" value="1"/>
</dbReference>
<dbReference type="SUPFAM" id="SSF48403">
    <property type="entry name" value="Ankyrin repeat"/>
    <property type="match status" value="1"/>
</dbReference>
<keyword evidence="6" id="KW-1185">Reference proteome</keyword>
<protein>
    <submittedName>
        <fullName evidence="5">Uncharacterized protein</fullName>
    </submittedName>
</protein>
<dbReference type="Gene3D" id="1.25.40.20">
    <property type="entry name" value="Ankyrin repeat-containing domain"/>
    <property type="match status" value="1"/>
</dbReference>
<feature type="domain" description="Nephrocystin 3-like N-terminal" evidence="4">
    <location>
        <begin position="28"/>
        <end position="193"/>
    </location>
</feature>
<dbReference type="InterPro" id="IPR027417">
    <property type="entry name" value="P-loop_NTPase"/>
</dbReference>
<keyword evidence="1" id="KW-0677">Repeat</keyword>
<evidence type="ECO:0000256" key="2">
    <source>
        <dbReference type="PROSITE-ProRule" id="PRU00023"/>
    </source>
</evidence>
<dbReference type="EMBL" id="PYWC01000043">
    <property type="protein sequence ID" value="PWW75705.1"/>
    <property type="molecule type" value="Genomic_DNA"/>
</dbReference>
<evidence type="ECO:0000313" key="6">
    <source>
        <dbReference type="Proteomes" id="UP000246991"/>
    </source>
</evidence>
<accession>A0A317SMR2</accession>
<evidence type="ECO:0000259" key="4">
    <source>
        <dbReference type="Pfam" id="PF24883"/>
    </source>
</evidence>
<name>A0A317SMR2_9PEZI</name>
<dbReference type="PROSITE" id="PS50088">
    <property type="entry name" value="ANK_REPEAT"/>
    <property type="match status" value="1"/>
</dbReference>
<dbReference type="Pfam" id="PF22939">
    <property type="entry name" value="WHD_GPIID"/>
    <property type="match status" value="1"/>
</dbReference>
<evidence type="ECO:0000256" key="1">
    <source>
        <dbReference type="ARBA" id="ARBA00022737"/>
    </source>
</evidence>
<dbReference type="InterPro" id="IPR002110">
    <property type="entry name" value="Ankyrin_rpt"/>
</dbReference>
<dbReference type="SUPFAM" id="SSF52540">
    <property type="entry name" value="P-loop containing nucleoside triphosphate hydrolases"/>
    <property type="match status" value="1"/>
</dbReference>
<proteinExistence type="predicted"/>